<dbReference type="EMBL" id="BMYX01000011">
    <property type="protein sequence ID" value="GGY17271.1"/>
    <property type="molecule type" value="Genomic_DNA"/>
</dbReference>
<evidence type="ECO:0000256" key="1">
    <source>
        <dbReference type="SAM" id="Coils"/>
    </source>
</evidence>
<dbReference type="PRINTS" id="PR01490">
    <property type="entry name" value="RTXTOXIND"/>
</dbReference>
<dbReference type="Pfam" id="PF26002">
    <property type="entry name" value="Beta-barrel_AprE"/>
    <property type="match status" value="1"/>
</dbReference>
<protein>
    <submittedName>
        <fullName evidence="4">Secretion protein</fullName>
    </submittedName>
</protein>
<dbReference type="InterPro" id="IPR011053">
    <property type="entry name" value="Single_hybrid_motif"/>
</dbReference>
<comment type="caution">
    <text evidence="4">The sequence shown here is derived from an EMBL/GenBank/DDBJ whole genome shotgun (WGS) entry which is preliminary data.</text>
</comment>
<dbReference type="InterPro" id="IPR058982">
    <property type="entry name" value="Beta-barrel_AprE"/>
</dbReference>
<dbReference type="RefSeq" id="WP_189534032.1">
    <property type="nucleotide sequence ID" value="NZ_BMYX01000011.1"/>
</dbReference>
<keyword evidence="2" id="KW-0812">Transmembrane</keyword>
<name>A0A918P3L3_9NEIS</name>
<dbReference type="InterPro" id="IPR050739">
    <property type="entry name" value="MFP"/>
</dbReference>
<dbReference type="PANTHER" id="PTHR30386">
    <property type="entry name" value="MEMBRANE FUSION SUBUNIT OF EMRAB-TOLC MULTIDRUG EFFLUX PUMP"/>
    <property type="match status" value="1"/>
</dbReference>
<reference evidence="4" key="2">
    <citation type="submission" date="2020-09" db="EMBL/GenBank/DDBJ databases">
        <authorList>
            <person name="Sun Q."/>
            <person name="Kim S."/>
        </authorList>
    </citation>
    <scope>NUCLEOTIDE SEQUENCE</scope>
    <source>
        <strain evidence="4">KCTC 32182</strain>
    </source>
</reference>
<feature type="transmembrane region" description="Helical" evidence="2">
    <location>
        <begin position="37"/>
        <end position="55"/>
    </location>
</feature>
<gene>
    <name evidence="4" type="ORF">GCM10011289_20820</name>
</gene>
<accession>A0A918P3L3</accession>
<proteinExistence type="predicted"/>
<dbReference type="Gene3D" id="2.40.30.170">
    <property type="match status" value="1"/>
</dbReference>
<evidence type="ECO:0000256" key="2">
    <source>
        <dbReference type="SAM" id="Phobius"/>
    </source>
</evidence>
<reference evidence="4" key="1">
    <citation type="journal article" date="2014" name="Int. J. Syst. Evol. Microbiol.">
        <title>Complete genome sequence of Corynebacterium casei LMG S-19264T (=DSM 44701T), isolated from a smear-ripened cheese.</title>
        <authorList>
            <consortium name="US DOE Joint Genome Institute (JGI-PGF)"/>
            <person name="Walter F."/>
            <person name="Albersmeier A."/>
            <person name="Kalinowski J."/>
            <person name="Ruckert C."/>
        </authorList>
    </citation>
    <scope>NUCLEOTIDE SEQUENCE</scope>
    <source>
        <strain evidence="4">KCTC 32182</strain>
    </source>
</reference>
<dbReference type="Gene3D" id="2.40.50.100">
    <property type="match status" value="1"/>
</dbReference>
<evidence type="ECO:0000313" key="5">
    <source>
        <dbReference type="Proteomes" id="UP000645257"/>
    </source>
</evidence>
<feature type="coiled-coil region" evidence="1">
    <location>
        <begin position="212"/>
        <end position="264"/>
    </location>
</feature>
<dbReference type="AlphaFoldDB" id="A0A918P3L3"/>
<dbReference type="Proteomes" id="UP000645257">
    <property type="component" value="Unassembled WGS sequence"/>
</dbReference>
<keyword evidence="2" id="KW-0472">Membrane</keyword>
<sequence>MSGTPGAPPPFREDAVHSQTDALIGSAGVRLSLGSGVVAYLFTSLVLVGLAYLAWGSYTRRVTVSGVLRPAGDVIRVYPPHPGIVARRYVEEGESVHKGTRLFTLGADKESAMGPTQGVIVQALNERLKSYERSIEEYGRLTAMQSEDMARRLVLLEREIVRGEEEERLLVRRLALSRKARERFAALEASGFVAPAQTQQKEENMLAAAGNLAALARGMDGLRRERTELRAERDALPLRRRAREMELRREAEALKQDLAASEAQREVHVLAPEDGTVASLTAQPGSPAGVHQPLAILVPRDGVMEAHLFAPSRAIGFIRPGARVELRFEAFPFQKFGHARGTVTAVSATALLPGELSMIDAREPLYRIRVALARPFVRAYGRDMPLLPSMRVEGDILLESRRLFEWVLEPLYSITGKWGG</sequence>
<feature type="domain" description="AprE-like beta-barrel" evidence="3">
    <location>
        <begin position="311"/>
        <end position="396"/>
    </location>
</feature>
<evidence type="ECO:0000259" key="3">
    <source>
        <dbReference type="Pfam" id="PF26002"/>
    </source>
</evidence>
<feature type="coiled-coil region" evidence="1">
    <location>
        <begin position="121"/>
        <end position="166"/>
    </location>
</feature>
<keyword evidence="1" id="KW-0175">Coiled coil</keyword>
<dbReference type="SUPFAM" id="SSF51230">
    <property type="entry name" value="Single hybrid motif"/>
    <property type="match status" value="1"/>
</dbReference>
<organism evidence="4 5">
    <name type="scientific">Paludibacterium paludis</name>
    <dbReference type="NCBI Taxonomy" id="1225769"/>
    <lineage>
        <taxon>Bacteria</taxon>
        <taxon>Pseudomonadati</taxon>
        <taxon>Pseudomonadota</taxon>
        <taxon>Betaproteobacteria</taxon>
        <taxon>Neisseriales</taxon>
        <taxon>Chromobacteriaceae</taxon>
        <taxon>Paludibacterium</taxon>
    </lineage>
</organism>
<dbReference type="PANTHER" id="PTHR30386:SF28">
    <property type="entry name" value="EXPORTED PROTEIN"/>
    <property type="match status" value="1"/>
</dbReference>
<keyword evidence="5" id="KW-1185">Reference proteome</keyword>
<keyword evidence="2" id="KW-1133">Transmembrane helix</keyword>
<evidence type="ECO:0000313" key="4">
    <source>
        <dbReference type="EMBL" id="GGY17271.1"/>
    </source>
</evidence>